<dbReference type="EMBL" id="CP000856">
    <property type="protein sequence ID" value="ABW35013.1"/>
    <property type="molecule type" value="Genomic_DNA"/>
</dbReference>
<evidence type="ECO:0000313" key="5">
    <source>
        <dbReference type="Proteomes" id="UP000002431"/>
    </source>
</evidence>
<feature type="region of interest" description="Disordered" evidence="1">
    <location>
        <begin position="113"/>
        <end position="155"/>
    </location>
</feature>
<feature type="transmembrane region" description="Helical" evidence="2">
    <location>
        <begin position="231"/>
        <end position="251"/>
    </location>
</feature>
<feature type="transmembrane region" description="Helical" evidence="2">
    <location>
        <begin position="201"/>
        <end position="219"/>
    </location>
</feature>
<dbReference type="GO" id="GO:0016747">
    <property type="term" value="F:acyltransferase activity, transferring groups other than amino-acyl groups"/>
    <property type="evidence" value="ECO:0007669"/>
    <property type="project" value="InterPro"/>
</dbReference>
<keyword evidence="2" id="KW-1133">Transmembrane helix</keyword>
<name>A8ZRA4_DEIGD</name>
<feature type="domain" description="Acyltransferase 3" evidence="3">
    <location>
        <begin position="193"/>
        <end position="502"/>
    </location>
</feature>
<reference evidence="4" key="1">
    <citation type="submission" date="2007-10" db="EMBL/GenBank/DDBJ databases">
        <title>Complete sequence of Plasmid2 pDGEO02 of Deinococcus geothermalis DSM 11300.</title>
        <authorList>
            <consortium name="US DOE Joint Genome Institute"/>
            <person name="Copeland A."/>
            <person name="Lucas S."/>
            <person name="Lapidus A."/>
            <person name="Barry K."/>
            <person name="Detter J.C."/>
            <person name="Glavina del Rio T."/>
            <person name="Hammon N."/>
            <person name="Israni S."/>
            <person name="Dalin E."/>
            <person name="Tice H."/>
            <person name="Pitluck S."/>
            <person name="Brettin T."/>
            <person name="Bruce D."/>
            <person name="Han C."/>
            <person name="Tapia R."/>
            <person name="Saunders E."/>
            <person name="Gilna P."/>
            <person name="Schmutz J."/>
            <person name="Larimer F."/>
            <person name="Land M."/>
            <person name="Hauser L."/>
            <person name="Kyrpides N."/>
            <person name="Kim E."/>
            <person name="Daly M.J."/>
            <person name="Fredrickson J.K."/>
            <person name="Makarova K.S."/>
            <person name="Gaidamakova E.K."/>
            <person name="Zhai M."/>
            <person name="Richardson P."/>
        </authorList>
    </citation>
    <scope>NUCLEOTIDE SEQUENCE [LARGE SCALE GENOMIC DNA]</scope>
    <source>
        <strain evidence="4">DSM 11300</strain>
        <plasmid evidence="4">pDGEO02</plasmid>
    </source>
</reference>
<keyword evidence="4" id="KW-0012">Acyltransferase</keyword>
<evidence type="ECO:0000313" key="4">
    <source>
        <dbReference type="EMBL" id="ABW35013.1"/>
    </source>
</evidence>
<keyword evidence="4" id="KW-0808">Transferase</keyword>
<keyword evidence="5" id="KW-1185">Reference proteome</keyword>
<dbReference type="Proteomes" id="UP000002431">
    <property type="component" value="Plasmid pDGEO02"/>
</dbReference>
<geneLocation type="plasmid" evidence="4 5">
    <name>pDGEO02</name>
</geneLocation>
<evidence type="ECO:0000259" key="3">
    <source>
        <dbReference type="Pfam" id="PF01757"/>
    </source>
</evidence>
<feature type="transmembrane region" description="Helical" evidence="2">
    <location>
        <begin position="271"/>
        <end position="289"/>
    </location>
</feature>
<evidence type="ECO:0000256" key="1">
    <source>
        <dbReference type="SAM" id="MobiDB-lite"/>
    </source>
</evidence>
<protein>
    <submittedName>
        <fullName evidence="4">Acyltransferase 3</fullName>
    </submittedName>
</protein>
<evidence type="ECO:0000256" key="2">
    <source>
        <dbReference type="SAM" id="Phobius"/>
    </source>
</evidence>
<organism evidence="4 5">
    <name type="scientific">Deinococcus geothermalis (strain DSM 11300 / CIP 105573 / AG-3a)</name>
    <dbReference type="NCBI Taxonomy" id="319795"/>
    <lineage>
        <taxon>Bacteria</taxon>
        <taxon>Thermotogati</taxon>
        <taxon>Deinococcota</taxon>
        <taxon>Deinococci</taxon>
        <taxon>Deinococcales</taxon>
        <taxon>Deinococcaceae</taxon>
        <taxon>Deinococcus</taxon>
    </lineage>
</organism>
<feature type="transmembrane region" description="Helical" evidence="2">
    <location>
        <begin position="423"/>
        <end position="441"/>
    </location>
</feature>
<dbReference type="AlphaFoldDB" id="A8ZRA4"/>
<accession>A8ZRA4</accession>
<keyword evidence="4" id="KW-0614">Plasmid</keyword>
<feature type="transmembrane region" description="Helical" evidence="2">
    <location>
        <begin position="332"/>
        <end position="349"/>
    </location>
</feature>
<dbReference type="KEGG" id="dge:Dgeo_2970"/>
<gene>
    <name evidence="4" type="ORF">Dgeo_2970</name>
</gene>
<feature type="transmembrane region" description="Helical" evidence="2">
    <location>
        <begin position="398"/>
        <end position="416"/>
    </location>
</feature>
<dbReference type="InterPro" id="IPR002656">
    <property type="entry name" value="Acyl_transf_3_dom"/>
</dbReference>
<keyword evidence="2" id="KW-0812">Transmembrane</keyword>
<dbReference type="HOGENOM" id="CLU_515562_0_0_0"/>
<feature type="transmembrane region" description="Helical" evidence="2">
    <location>
        <begin position="485"/>
        <end position="507"/>
    </location>
</feature>
<sequence length="528" mass="56639">MDRSQNSSRRQLCLVYGLRSDGQSGADWALLDLTAKQMDQLIRDAQDERARPPAGLHPGRLLFWAVTRPGRLFPMPRSNLHPTNVSSAHSTGKNPRAQHDLAMKPLKPFPRRLTTAHRLGPPAPHRCGHGRASRARGHRRAGAARRASPRRSPAGVPGGLVCGLCRWRARGQRSRGSAGRPGTPPAAHVTRVPGLDGARGLAALAVVFSHVAALSYVPWGNRAPTLAEYALWHLGAPAVDLFFVLSGYVVAGSLIRRPALLSYLLRRWARLAPVAYLAVLLGLLARLTAGQAPDGFSLILRDLRAPLDPGDLWGAVTLSFPAPNANHLNPPLWTLIVEMQAALVMPLLTSAARWPWTLAPAILLSVSAAVHGWTQALYLPMFMLGAVLAHKRWTLPRWAAQAALAAGLAVLLQRWVTGSDDPFTRYLTAPGAALVILAITSGAARRLLEAPGVQWLGRVSYSLYATHFPLLLAVSVLGTRAGVNLSLSAVLALPLCLLAAALTHRFLEAPVLEALARQPHPAPAAPAT</sequence>
<proteinExistence type="predicted"/>
<feature type="transmembrane region" description="Helical" evidence="2">
    <location>
        <begin position="356"/>
        <end position="378"/>
    </location>
</feature>
<feature type="transmembrane region" description="Helical" evidence="2">
    <location>
        <begin position="461"/>
        <end position="478"/>
    </location>
</feature>
<dbReference type="InterPro" id="IPR050879">
    <property type="entry name" value="Acyltransferase_3"/>
</dbReference>
<keyword evidence="2" id="KW-0472">Membrane</keyword>
<feature type="compositionally biased region" description="Basic residues" evidence="1">
    <location>
        <begin position="126"/>
        <end position="149"/>
    </location>
</feature>
<dbReference type="Pfam" id="PF01757">
    <property type="entry name" value="Acyl_transf_3"/>
    <property type="match status" value="1"/>
</dbReference>
<dbReference type="PANTHER" id="PTHR23028">
    <property type="entry name" value="ACETYLTRANSFERASE"/>
    <property type="match status" value="1"/>
</dbReference>